<dbReference type="PANTHER" id="PTHR37464">
    <property type="entry name" value="BLL2463 PROTEIN"/>
    <property type="match status" value="1"/>
</dbReference>
<dbReference type="OrthoDB" id="9810200at2"/>
<dbReference type="AlphaFoldDB" id="A0A0D0GRN9"/>
<organism evidence="3 4">
    <name type="scientific">Pedobacter lusitanus</name>
    <dbReference type="NCBI Taxonomy" id="1503925"/>
    <lineage>
        <taxon>Bacteria</taxon>
        <taxon>Pseudomonadati</taxon>
        <taxon>Bacteroidota</taxon>
        <taxon>Sphingobacteriia</taxon>
        <taxon>Sphingobacteriales</taxon>
        <taxon>Sphingobacteriaceae</taxon>
        <taxon>Pedobacter</taxon>
    </lineage>
</organism>
<keyword evidence="1" id="KW-0472">Membrane</keyword>
<sequence length="675" mass="75797">MNFLYPGFLFSLLAVAIPILIHLFNFRKFKKIYFSNVAFLKAVTIQHSSREKLRNLLILICRILAIVFLAFAFARPYWSWGPAGSPENGNLVNIYLDNSYSMEAVNQEGSLLDEAKRKAKEIVKQFKINDKFQLTTNDFEGRHQRPVNSEELFRLIDEVRVSPAERTLQQVINRQNTAEAGKRNQYNYILSDFQEQFAGKSPLHTNPKSTLSLVRLKANTIPNVAVDSVWSLSPAHKPGDQEKFVVQLRNYSAQASPGIPVKLIINNQQRALATLNIPAGKAVRDTLKFSGLSAGWQKAKISIKDFPVTFDDQLQFAFKVSTGLKVLQLTGETSEKYISALFGADPYFKLSTLSESAIVYAGFHHYNLIILSGLKTPSSGLAQELKTYMKNGGTVVIFPDLEVNPAVYASFLQALDIPQSVSLSRDTVGVSSIALKNKVFNDVFEEIPSKLDLPKINRHFVYAGNHQNGREELMGLPLNQPFFSKYSAGKGRLYLCATSLNIRDSNLPQHPVFVPLIYKIALTSVQEQPLYYTIGKSNYLQTAPVTLNPNQSLRLITDKQEVIPEIRQVPGQTLLYVADQIKTPGIYELYKADSLLSTYAFNQGRAESDMHYADDKALQTIFGSEKVNLTKPGGDLSWKAVENNRTELWKLCLVLCAVFLAVEALLIRFFNKLKT</sequence>
<feature type="transmembrane region" description="Helical" evidence="1">
    <location>
        <begin position="6"/>
        <end position="26"/>
    </location>
</feature>
<name>A0A0D0GRN9_9SPHI</name>
<dbReference type="InterPro" id="IPR024163">
    <property type="entry name" value="Aerotolerance_reg_N"/>
</dbReference>
<accession>A0A0D0GRN9</accession>
<feature type="domain" description="Aerotolerance regulator N-terminal" evidence="2">
    <location>
        <begin position="1"/>
        <end position="76"/>
    </location>
</feature>
<feature type="transmembrane region" description="Helical" evidence="1">
    <location>
        <begin position="56"/>
        <end position="78"/>
    </location>
</feature>
<keyword evidence="1" id="KW-0812">Transmembrane</keyword>
<comment type="caution">
    <text evidence="3">The sequence shown here is derived from an EMBL/GenBank/DDBJ whole genome shotgun (WGS) entry which is preliminary data.</text>
</comment>
<keyword evidence="1" id="KW-1133">Transmembrane helix</keyword>
<dbReference type="Proteomes" id="UP000032049">
    <property type="component" value="Unassembled WGS sequence"/>
</dbReference>
<dbReference type="SUPFAM" id="SSF52317">
    <property type="entry name" value="Class I glutamine amidotransferase-like"/>
    <property type="match status" value="1"/>
</dbReference>
<dbReference type="RefSeq" id="WP_041877794.1">
    <property type="nucleotide sequence ID" value="NZ_CP157278.1"/>
</dbReference>
<dbReference type="InterPro" id="IPR011933">
    <property type="entry name" value="Double_TM_dom"/>
</dbReference>
<dbReference type="PANTHER" id="PTHR37464:SF1">
    <property type="entry name" value="BLL2463 PROTEIN"/>
    <property type="match status" value="1"/>
</dbReference>
<gene>
    <name evidence="3" type="ORF">TH53_01825</name>
</gene>
<dbReference type="Pfam" id="PF07584">
    <property type="entry name" value="BatA"/>
    <property type="match status" value="1"/>
</dbReference>
<dbReference type="STRING" id="1503925.TH53_01825"/>
<keyword evidence="4" id="KW-1185">Reference proteome</keyword>
<protein>
    <recommendedName>
        <fullName evidence="2">Aerotolerance regulator N-terminal domain-containing protein</fullName>
    </recommendedName>
</protein>
<evidence type="ECO:0000313" key="4">
    <source>
        <dbReference type="Proteomes" id="UP000032049"/>
    </source>
</evidence>
<evidence type="ECO:0000256" key="1">
    <source>
        <dbReference type="SAM" id="Phobius"/>
    </source>
</evidence>
<dbReference type="NCBIfam" id="TIGR02226">
    <property type="entry name" value="two_anch"/>
    <property type="match status" value="1"/>
</dbReference>
<dbReference type="EMBL" id="JXRA01000006">
    <property type="protein sequence ID" value="KIO78845.1"/>
    <property type="molecule type" value="Genomic_DNA"/>
</dbReference>
<evidence type="ECO:0000259" key="2">
    <source>
        <dbReference type="Pfam" id="PF07584"/>
    </source>
</evidence>
<evidence type="ECO:0000313" key="3">
    <source>
        <dbReference type="EMBL" id="KIO78845.1"/>
    </source>
</evidence>
<proteinExistence type="predicted"/>
<dbReference type="InterPro" id="IPR029062">
    <property type="entry name" value="Class_I_gatase-like"/>
</dbReference>
<reference evidence="3 4" key="1">
    <citation type="submission" date="2015-01" db="EMBL/GenBank/DDBJ databases">
        <title>Draft genome sequence of Pedobacter sp. NL19 isolated from sludge of an effluent treatment pond in an abandoned uranium mine.</title>
        <authorList>
            <person name="Santos T."/>
            <person name="Caetano T."/>
            <person name="Covas C."/>
            <person name="Cruz A."/>
            <person name="Mendo S."/>
        </authorList>
    </citation>
    <scope>NUCLEOTIDE SEQUENCE [LARGE SCALE GENOMIC DNA]</scope>
    <source>
        <strain evidence="3 4">NL19</strain>
    </source>
</reference>